<evidence type="ECO:0000313" key="2">
    <source>
        <dbReference type="EMBL" id="CAH1992145.1"/>
    </source>
</evidence>
<dbReference type="InterPro" id="IPR035959">
    <property type="entry name" value="RutC-like_sf"/>
</dbReference>
<dbReference type="AlphaFoldDB" id="A0A9P0PMU3"/>
<dbReference type="Pfam" id="PF01042">
    <property type="entry name" value="Ribonuc_L-PSP"/>
    <property type="match status" value="1"/>
</dbReference>
<protein>
    <submittedName>
        <fullName evidence="2">Uncharacterized protein</fullName>
    </submittedName>
</protein>
<organism evidence="2 3">
    <name type="scientific">Acanthoscelides obtectus</name>
    <name type="common">Bean weevil</name>
    <name type="synonym">Bruchus obtectus</name>
    <dbReference type="NCBI Taxonomy" id="200917"/>
    <lineage>
        <taxon>Eukaryota</taxon>
        <taxon>Metazoa</taxon>
        <taxon>Ecdysozoa</taxon>
        <taxon>Arthropoda</taxon>
        <taxon>Hexapoda</taxon>
        <taxon>Insecta</taxon>
        <taxon>Pterygota</taxon>
        <taxon>Neoptera</taxon>
        <taxon>Endopterygota</taxon>
        <taxon>Coleoptera</taxon>
        <taxon>Polyphaga</taxon>
        <taxon>Cucujiformia</taxon>
        <taxon>Chrysomeloidea</taxon>
        <taxon>Chrysomelidae</taxon>
        <taxon>Bruchinae</taxon>
        <taxon>Bruchini</taxon>
        <taxon>Acanthoscelides</taxon>
    </lineage>
</organism>
<evidence type="ECO:0000313" key="3">
    <source>
        <dbReference type="Proteomes" id="UP001152888"/>
    </source>
</evidence>
<name>A0A9P0PMU3_ACAOB</name>
<reference evidence="2" key="1">
    <citation type="submission" date="2022-03" db="EMBL/GenBank/DDBJ databases">
        <authorList>
            <person name="Sayadi A."/>
        </authorList>
    </citation>
    <scope>NUCLEOTIDE SEQUENCE</scope>
</reference>
<dbReference type="Gene3D" id="3.30.1330.40">
    <property type="entry name" value="RutC-like"/>
    <property type="match status" value="1"/>
</dbReference>
<dbReference type="EMBL" id="CAKOFQ010007136">
    <property type="protein sequence ID" value="CAH1992145.1"/>
    <property type="molecule type" value="Genomic_DNA"/>
</dbReference>
<dbReference type="InterPro" id="IPR006056">
    <property type="entry name" value="RidA"/>
</dbReference>
<proteinExistence type="inferred from homology"/>
<dbReference type="CDD" id="cd00448">
    <property type="entry name" value="YjgF_YER057c_UK114_family"/>
    <property type="match status" value="1"/>
</dbReference>
<evidence type="ECO:0000256" key="1">
    <source>
        <dbReference type="ARBA" id="ARBA00010552"/>
    </source>
</evidence>
<dbReference type="InterPro" id="IPR006175">
    <property type="entry name" value="YjgF/YER057c/UK114"/>
</dbReference>
<comment type="caution">
    <text evidence="2">The sequence shown here is derived from an EMBL/GenBank/DDBJ whole genome shotgun (WGS) entry which is preliminary data.</text>
</comment>
<comment type="similarity">
    <text evidence="1">Belongs to the RutC family.</text>
</comment>
<dbReference type="Proteomes" id="UP001152888">
    <property type="component" value="Unassembled WGS sequence"/>
</dbReference>
<dbReference type="GO" id="GO:0019239">
    <property type="term" value="F:deaminase activity"/>
    <property type="evidence" value="ECO:0007669"/>
    <property type="project" value="TreeGrafter"/>
</dbReference>
<sequence length="161" mass="17701">MAFERIFGIQKIGAEKQAKSQSTGMTLTKKIITTKNAPRHNAPFSQGVVLDTTLYVSGVIGMDKDTMKLVDGDFSAEVRQTLRNLGAILQAANSSYEKVVKVTVFLSDLNDFVALNNVYKEFFTKDFPARSAFQVSKLPMNARVEIEAVAATGNMKTICCH</sequence>
<dbReference type="OrthoDB" id="309640at2759"/>
<dbReference type="PANTHER" id="PTHR11803:SF39">
    <property type="entry name" value="2-IMINOBUTANOATE_2-IMINOPROPANOATE DEAMINASE"/>
    <property type="match status" value="1"/>
</dbReference>
<dbReference type="NCBIfam" id="TIGR00004">
    <property type="entry name" value="Rid family detoxifying hydrolase"/>
    <property type="match status" value="1"/>
</dbReference>
<dbReference type="GO" id="GO:0005739">
    <property type="term" value="C:mitochondrion"/>
    <property type="evidence" value="ECO:0007669"/>
    <property type="project" value="TreeGrafter"/>
</dbReference>
<dbReference type="SUPFAM" id="SSF55298">
    <property type="entry name" value="YjgF-like"/>
    <property type="match status" value="1"/>
</dbReference>
<dbReference type="PANTHER" id="PTHR11803">
    <property type="entry name" value="2-IMINOBUTANOATE/2-IMINOPROPANOATE DEAMINASE RIDA"/>
    <property type="match status" value="1"/>
</dbReference>
<gene>
    <name evidence="2" type="ORF">ACAOBT_LOCUS20698</name>
</gene>
<keyword evidence="3" id="KW-1185">Reference proteome</keyword>
<dbReference type="FunFam" id="3.30.1330.40:FF:000001">
    <property type="entry name" value="L-PSP family endoribonuclease"/>
    <property type="match status" value="1"/>
</dbReference>
<accession>A0A9P0PMU3</accession>
<dbReference type="GO" id="GO:0005829">
    <property type="term" value="C:cytosol"/>
    <property type="evidence" value="ECO:0007669"/>
    <property type="project" value="TreeGrafter"/>
</dbReference>
<dbReference type="PROSITE" id="PS01094">
    <property type="entry name" value="UPF0076"/>
    <property type="match status" value="1"/>
</dbReference>
<dbReference type="InterPro" id="IPR019897">
    <property type="entry name" value="RidA_CS"/>
</dbReference>